<evidence type="ECO:0000256" key="1">
    <source>
        <dbReference type="SAM" id="Phobius"/>
    </source>
</evidence>
<dbReference type="AlphaFoldDB" id="A0A6L5C207"/>
<evidence type="ECO:0000313" key="3">
    <source>
        <dbReference type="Proteomes" id="UP000475265"/>
    </source>
</evidence>
<feature type="transmembrane region" description="Helical" evidence="1">
    <location>
        <begin position="75"/>
        <end position="95"/>
    </location>
</feature>
<proteinExistence type="predicted"/>
<accession>A0A6L5C207</accession>
<protein>
    <recommendedName>
        <fullName evidence="4">DUF4345 domain-containing protein</fullName>
    </recommendedName>
</protein>
<dbReference type="RefSeq" id="WP_154905248.1">
    <property type="nucleotide sequence ID" value="NZ_JAAAXX010000001.1"/>
</dbReference>
<keyword evidence="1" id="KW-0472">Membrane</keyword>
<organism evidence="2 3">
    <name type="scientific">Pseudomonas frederiksbergensis</name>
    <dbReference type="NCBI Taxonomy" id="104087"/>
    <lineage>
        <taxon>Bacteria</taxon>
        <taxon>Pseudomonadati</taxon>
        <taxon>Pseudomonadota</taxon>
        <taxon>Gammaproteobacteria</taxon>
        <taxon>Pseudomonadales</taxon>
        <taxon>Pseudomonadaceae</taxon>
        <taxon>Pseudomonas</taxon>
    </lineage>
</organism>
<dbReference type="EMBL" id="JAAAXX010000001">
    <property type="protein sequence ID" value="KAF2394849.1"/>
    <property type="molecule type" value="Genomic_DNA"/>
</dbReference>
<gene>
    <name evidence="2" type="ORF">FX983_02831</name>
</gene>
<feature type="transmembrane region" description="Helical" evidence="1">
    <location>
        <begin position="101"/>
        <end position="120"/>
    </location>
</feature>
<keyword evidence="1" id="KW-1133">Transmembrane helix</keyword>
<dbReference type="Proteomes" id="UP000475265">
    <property type="component" value="Unassembled WGS sequence"/>
</dbReference>
<evidence type="ECO:0008006" key="4">
    <source>
        <dbReference type="Google" id="ProtNLM"/>
    </source>
</evidence>
<feature type="transmembrane region" description="Helical" evidence="1">
    <location>
        <begin position="42"/>
        <end position="63"/>
    </location>
</feature>
<sequence>MQINFRSLAILSAFLFFALAFTWMFAPNILLASWGVDFSDSVGLVGRRGAALYAGIGVMFFSARNAGPSLARSSLIAGFVVTCLILAVLGVFELAMGHAGFRILSAVLIEVALIFAFLYVSRASKSDLQTGSTIR</sequence>
<keyword evidence="1" id="KW-0812">Transmembrane</keyword>
<name>A0A6L5C207_9PSED</name>
<comment type="caution">
    <text evidence="2">The sequence shown here is derived from an EMBL/GenBank/DDBJ whole genome shotgun (WGS) entry which is preliminary data.</text>
</comment>
<reference evidence="2 3" key="1">
    <citation type="submission" date="2019-12" db="EMBL/GenBank/DDBJ databases">
        <title>Endophytic bacteria associated with Panax ginseng seedlings.</title>
        <authorList>
            <person name="Park J.M."/>
            <person name="Shin R."/>
            <person name="Jo S.H."/>
        </authorList>
    </citation>
    <scope>NUCLEOTIDE SEQUENCE [LARGE SCALE GENOMIC DNA]</scope>
    <source>
        <strain evidence="2 3">PgKB32</strain>
    </source>
</reference>
<evidence type="ECO:0000313" key="2">
    <source>
        <dbReference type="EMBL" id="KAF2394849.1"/>
    </source>
</evidence>